<evidence type="ECO:0000313" key="2">
    <source>
        <dbReference type="Proteomes" id="UP001060085"/>
    </source>
</evidence>
<comment type="caution">
    <text evidence="1">The sequence shown here is derived from an EMBL/GenBank/DDBJ whole genome shotgun (WGS) entry which is preliminary data.</text>
</comment>
<dbReference type="EMBL" id="CM044705">
    <property type="protein sequence ID" value="KAI5663153.1"/>
    <property type="molecule type" value="Genomic_DNA"/>
</dbReference>
<keyword evidence="2" id="KW-1185">Reference proteome</keyword>
<reference evidence="2" key="1">
    <citation type="journal article" date="2023" name="Nat. Plants">
        <title>Single-cell RNA sequencing provides a high-resolution roadmap for understanding the multicellular compartmentation of specialized metabolism.</title>
        <authorList>
            <person name="Sun S."/>
            <person name="Shen X."/>
            <person name="Li Y."/>
            <person name="Li Y."/>
            <person name="Wang S."/>
            <person name="Li R."/>
            <person name="Zhang H."/>
            <person name="Shen G."/>
            <person name="Guo B."/>
            <person name="Wei J."/>
            <person name="Xu J."/>
            <person name="St-Pierre B."/>
            <person name="Chen S."/>
            <person name="Sun C."/>
        </authorList>
    </citation>
    <scope>NUCLEOTIDE SEQUENCE [LARGE SCALE GENOMIC DNA]</scope>
</reference>
<protein>
    <submittedName>
        <fullName evidence="1">Uncharacterized protein</fullName>
    </submittedName>
</protein>
<evidence type="ECO:0000313" key="1">
    <source>
        <dbReference type="EMBL" id="KAI5663153.1"/>
    </source>
</evidence>
<proteinExistence type="predicted"/>
<name>A0ACC0AT76_CATRO</name>
<gene>
    <name evidence="1" type="ORF">M9H77_22476</name>
</gene>
<sequence>MEAFRFLEFDSCPNIIEAYEGWWKMISSRCFAASWTGVLKISLSSSIRVVVQSEPTDYRVRKIHLPHTRWRRQGDDPVQLPWKFQETQDNLKNSRDFKSSNNIGDSQFEVLISGSIQSGRDITYYIKYMENLTKSQLTIPKPQEILDALNKYFLSSHFLDTEGEQPELLDTINMLNSKSSRKSLKTLQVDNKKLGEIIAVTEQLTELESAFDDIKAERENELHNISKQDRRIAEIIKELKDAKLTYVCAHVAQQTQLYKIKFDELSIGKSHLVDDKEVAQEMYEYVIGGWAELVKQARDVLGDVVIA</sequence>
<accession>A0ACC0AT76</accession>
<organism evidence="1 2">
    <name type="scientific">Catharanthus roseus</name>
    <name type="common">Madagascar periwinkle</name>
    <name type="synonym">Vinca rosea</name>
    <dbReference type="NCBI Taxonomy" id="4058"/>
    <lineage>
        <taxon>Eukaryota</taxon>
        <taxon>Viridiplantae</taxon>
        <taxon>Streptophyta</taxon>
        <taxon>Embryophyta</taxon>
        <taxon>Tracheophyta</taxon>
        <taxon>Spermatophyta</taxon>
        <taxon>Magnoliopsida</taxon>
        <taxon>eudicotyledons</taxon>
        <taxon>Gunneridae</taxon>
        <taxon>Pentapetalae</taxon>
        <taxon>asterids</taxon>
        <taxon>lamiids</taxon>
        <taxon>Gentianales</taxon>
        <taxon>Apocynaceae</taxon>
        <taxon>Rauvolfioideae</taxon>
        <taxon>Vinceae</taxon>
        <taxon>Catharanthinae</taxon>
        <taxon>Catharanthus</taxon>
    </lineage>
</organism>
<dbReference type="Proteomes" id="UP001060085">
    <property type="component" value="Linkage Group LG05"/>
</dbReference>